<keyword evidence="14" id="KW-1185">Reference proteome</keyword>
<dbReference type="OrthoDB" id="10018191at2759"/>
<dbReference type="Pfam" id="PF00096">
    <property type="entry name" value="zf-C2H2"/>
    <property type="match status" value="1"/>
</dbReference>
<evidence type="ECO:0000256" key="10">
    <source>
        <dbReference type="SAM" id="MobiDB-lite"/>
    </source>
</evidence>
<dbReference type="GO" id="GO:0008270">
    <property type="term" value="F:zinc ion binding"/>
    <property type="evidence" value="ECO:0007669"/>
    <property type="project" value="UniProtKB-KW"/>
</dbReference>
<dbReference type="PANTHER" id="PTHR40626:SF7">
    <property type="entry name" value="TRANSCRIPTION FACTOR, PUTATIVE (AFU_ORTHOLOGUE AFUA_1G04110)-RELATED"/>
    <property type="match status" value="1"/>
</dbReference>
<dbReference type="Proteomes" id="UP000326565">
    <property type="component" value="Unassembled WGS sequence"/>
</dbReference>
<evidence type="ECO:0000256" key="3">
    <source>
        <dbReference type="ARBA" id="ARBA00022737"/>
    </source>
</evidence>
<keyword evidence="3" id="KW-0677">Repeat</keyword>
<accession>A0A5N5WXT7</accession>
<reference evidence="13 14" key="1">
    <citation type="submission" date="2019-04" db="EMBL/GenBank/DDBJ databases">
        <title>Friends and foes A comparative genomics study of 23 Aspergillus species from section Flavi.</title>
        <authorList>
            <consortium name="DOE Joint Genome Institute"/>
            <person name="Kjaerbolling I."/>
            <person name="Vesth T."/>
            <person name="Frisvad J.C."/>
            <person name="Nybo J.L."/>
            <person name="Theobald S."/>
            <person name="Kildgaard S."/>
            <person name="Isbrandt T."/>
            <person name="Kuo A."/>
            <person name="Sato A."/>
            <person name="Lyhne E.K."/>
            <person name="Kogle M.E."/>
            <person name="Wiebenga A."/>
            <person name="Kun R.S."/>
            <person name="Lubbers R.J."/>
            <person name="Makela M.R."/>
            <person name="Barry K."/>
            <person name="Chovatia M."/>
            <person name="Clum A."/>
            <person name="Daum C."/>
            <person name="Haridas S."/>
            <person name="He G."/>
            <person name="LaButti K."/>
            <person name="Lipzen A."/>
            <person name="Mondo S."/>
            <person name="Riley R."/>
            <person name="Salamov A."/>
            <person name="Simmons B.A."/>
            <person name="Magnuson J.K."/>
            <person name="Henrissat B."/>
            <person name="Mortensen U.H."/>
            <person name="Larsen T.O."/>
            <person name="Devries R.P."/>
            <person name="Grigoriev I.V."/>
            <person name="Machida M."/>
            <person name="Baker S.E."/>
            <person name="Andersen M.R."/>
        </authorList>
    </citation>
    <scope>NUCLEOTIDE SEQUENCE [LARGE SCALE GENOMIC DNA]</scope>
    <source>
        <strain evidence="13 14">CBS 151.66</strain>
    </source>
</reference>
<sequence length="761" mass="84304">MVVKKCTICDRRFKKTEHFKRHERSHTKEKPYECSVCHKRFSRSDVLSRHAKGHNGPVAHQKNREISQQPSVSPTQCSNSQPSAFPNNGQQFLPTMGADVHLHSVQTHPDEPRDVPFSATASLPSSLDFLADVSTHQARTGPDTNPMLVVDQQTYSEVPPVYQQPYRDPMFYPMPNETLQLWLNPSDAASYPASLDLGQGSNFGLTRESVGVSPMQRPQQQSRPSIDSAKTSAAIPSERFAKVQCYWLSPTNNTGRLMNGLWQDVAYSDLDNIFAHHTGPPPGFMPVSLQGSRYGLDEDCRRRLHATFGYMRLYNQQPRSSENAPPTYDSALIALPNFPPAEILDMALDVYFRSFHPLVPFIHLPTFSAKNIDLSVLYVMCLIGMTLLGTQGTASFVSKNFTFVLEKLTAQLAKCSVGTESSAITMSAFAATILFLNLAALTGERDHVEKSQMLYVNLISIAQRHGLFSATEVMSPSENIEIPTLDGHVDNLGMQGVLSIVQLRLSDAYHRLLSNRASYPFAPCHTYAMDGRARCLSDLQVQIASKYGHIFECLNPSAVVLWHNMCMNLTADIQIFDLAAGRAGPDPAPKALNDIAVWSQTPAARRACLHAAHVYKAMINRKASDHITFHSVFSLFSAALVLGLYIYTAPRNTEPQSGGTSIELLDEIDWKNLGTEGFTSFMEPNGTHSCAASGDLAVDFIRNGGTVYFRGVAFQGGYPSARRILLDYAGLLKDSGKWSVRKFSHVLYIMSDVLMDADQTY</sequence>
<evidence type="ECO:0000256" key="4">
    <source>
        <dbReference type="ARBA" id="ARBA00022771"/>
    </source>
</evidence>
<dbReference type="GO" id="GO:0000785">
    <property type="term" value="C:chromatin"/>
    <property type="evidence" value="ECO:0007669"/>
    <property type="project" value="TreeGrafter"/>
</dbReference>
<dbReference type="InterPro" id="IPR036236">
    <property type="entry name" value="Znf_C2H2_sf"/>
</dbReference>
<feature type="region of interest" description="Disordered" evidence="10">
    <location>
        <begin position="206"/>
        <end position="233"/>
    </location>
</feature>
<dbReference type="GO" id="GO:0000981">
    <property type="term" value="F:DNA-binding transcription factor activity, RNA polymerase II-specific"/>
    <property type="evidence" value="ECO:0007669"/>
    <property type="project" value="InterPro"/>
</dbReference>
<evidence type="ECO:0000256" key="11">
    <source>
        <dbReference type="SAM" id="Phobius"/>
    </source>
</evidence>
<keyword evidence="8" id="KW-0539">Nucleus</keyword>
<dbReference type="Pfam" id="PF04082">
    <property type="entry name" value="Fungal_trans"/>
    <property type="match status" value="1"/>
</dbReference>
<dbReference type="Gene3D" id="3.30.160.60">
    <property type="entry name" value="Classic Zinc Finger"/>
    <property type="match status" value="2"/>
</dbReference>
<dbReference type="PROSITE" id="PS50157">
    <property type="entry name" value="ZINC_FINGER_C2H2_2"/>
    <property type="match status" value="2"/>
</dbReference>
<dbReference type="GO" id="GO:0006351">
    <property type="term" value="P:DNA-templated transcription"/>
    <property type="evidence" value="ECO:0007669"/>
    <property type="project" value="InterPro"/>
</dbReference>
<comment type="subcellular location">
    <subcellularLocation>
        <location evidence="1">Nucleus</location>
    </subcellularLocation>
</comment>
<evidence type="ECO:0000259" key="12">
    <source>
        <dbReference type="PROSITE" id="PS50157"/>
    </source>
</evidence>
<protein>
    <recommendedName>
        <fullName evidence="12">C2H2-type domain-containing protein</fullName>
    </recommendedName>
</protein>
<feature type="domain" description="C2H2-type" evidence="12">
    <location>
        <begin position="32"/>
        <end position="59"/>
    </location>
</feature>
<keyword evidence="11" id="KW-1133">Transmembrane helix</keyword>
<dbReference type="GO" id="GO:0005634">
    <property type="term" value="C:nucleus"/>
    <property type="evidence" value="ECO:0007669"/>
    <property type="project" value="UniProtKB-SubCell"/>
</dbReference>
<feature type="compositionally biased region" description="Low complexity" evidence="10">
    <location>
        <begin position="216"/>
        <end position="225"/>
    </location>
</feature>
<dbReference type="InterPro" id="IPR007219">
    <property type="entry name" value="XnlR_reg_dom"/>
</dbReference>
<organism evidence="13 14">
    <name type="scientific">Aspergillus leporis</name>
    <dbReference type="NCBI Taxonomy" id="41062"/>
    <lineage>
        <taxon>Eukaryota</taxon>
        <taxon>Fungi</taxon>
        <taxon>Dikarya</taxon>
        <taxon>Ascomycota</taxon>
        <taxon>Pezizomycotina</taxon>
        <taxon>Eurotiomycetes</taxon>
        <taxon>Eurotiomycetidae</taxon>
        <taxon>Eurotiales</taxon>
        <taxon>Aspergillaceae</taxon>
        <taxon>Aspergillus</taxon>
        <taxon>Aspergillus subgen. Circumdati</taxon>
    </lineage>
</organism>
<evidence type="ECO:0000313" key="13">
    <source>
        <dbReference type="EMBL" id="KAB8073363.1"/>
    </source>
</evidence>
<proteinExistence type="predicted"/>
<evidence type="ECO:0000256" key="9">
    <source>
        <dbReference type="PROSITE-ProRule" id="PRU00042"/>
    </source>
</evidence>
<dbReference type="InterPro" id="IPR051059">
    <property type="entry name" value="VerF-like"/>
</dbReference>
<keyword evidence="5" id="KW-0862">Zinc</keyword>
<dbReference type="PANTHER" id="PTHR40626">
    <property type="entry name" value="MIP31509P"/>
    <property type="match status" value="1"/>
</dbReference>
<gene>
    <name evidence="13" type="ORF">BDV29DRAFT_201891</name>
</gene>
<feature type="transmembrane region" description="Helical" evidence="11">
    <location>
        <begin position="627"/>
        <end position="647"/>
    </location>
</feature>
<dbReference type="PROSITE" id="PS00028">
    <property type="entry name" value="ZINC_FINGER_C2H2_1"/>
    <property type="match status" value="2"/>
</dbReference>
<dbReference type="FunFam" id="3.30.160.60:FF:000303">
    <property type="entry name" value="Zinc finger protein 41"/>
    <property type="match status" value="1"/>
</dbReference>
<evidence type="ECO:0000313" key="14">
    <source>
        <dbReference type="Proteomes" id="UP000326565"/>
    </source>
</evidence>
<keyword evidence="7" id="KW-0804">Transcription</keyword>
<keyword evidence="11" id="KW-0812">Transmembrane</keyword>
<keyword evidence="6" id="KW-0805">Transcription regulation</keyword>
<feature type="transmembrane region" description="Helical" evidence="11">
    <location>
        <begin position="423"/>
        <end position="443"/>
    </location>
</feature>
<dbReference type="GO" id="GO:0000978">
    <property type="term" value="F:RNA polymerase II cis-regulatory region sequence-specific DNA binding"/>
    <property type="evidence" value="ECO:0007669"/>
    <property type="project" value="InterPro"/>
</dbReference>
<name>A0A5N5WXT7_9EURO</name>
<feature type="domain" description="C2H2-type" evidence="12">
    <location>
        <begin position="4"/>
        <end position="31"/>
    </location>
</feature>
<evidence type="ECO:0000256" key="6">
    <source>
        <dbReference type="ARBA" id="ARBA00023015"/>
    </source>
</evidence>
<keyword evidence="11" id="KW-0472">Membrane</keyword>
<keyword evidence="4 9" id="KW-0863">Zinc-finger</keyword>
<evidence type="ECO:0000256" key="8">
    <source>
        <dbReference type="ARBA" id="ARBA00023242"/>
    </source>
</evidence>
<dbReference type="SUPFAM" id="SSF57667">
    <property type="entry name" value="beta-beta-alpha zinc fingers"/>
    <property type="match status" value="1"/>
</dbReference>
<dbReference type="InterPro" id="IPR013087">
    <property type="entry name" value="Znf_C2H2_type"/>
</dbReference>
<dbReference type="EMBL" id="ML732228">
    <property type="protein sequence ID" value="KAB8073363.1"/>
    <property type="molecule type" value="Genomic_DNA"/>
</dbReference>
<dbReference type="CDD" id="cd12148">
    <property type="entry name" value="fungal_TF_MHR"/>
    <property type="match status" value="1"/>
</dbReference>
<feature type="compositionally biased region" description="Polar residues" evidence="10">
    <location>
        <begin position="66"/>
        <end position="83"/>
    </location>
</feature>
<dbReference type="AlphaFoldDB" id="A0A5N5WXT7"/>
<evidence type="ECO:0000256" key="5">
    <source>
        <dbReference type="ARBA" id="ARBA00022833"/>
    </source>
</evidence>
<evidence type="ECO:0000256" key="7">
    <source>
        <dbReference type="ARBA" id="ARBA00023163"/>
    </source>
</evidence>
<evidence type="ECO:0000256" key="1">
    <source>
        <dbReference type="ARBA" id="ARBA00004123"/>
    </source>
</evidence>
<dbReference type="SMART" id="SM00355">
    <property type="entry name" value="ZnF_C2H2"/>
    <property type="match status" value="2"/>
</dbReference>
<feature type="region of interest" description="Disordered" evidence="10">
    <location>
        <begin position="46"/>
        <end position="83"/>
    </location>
</feature>
<evidence type="ECO:0000256" key="2">
    <source>
        <dbReference type="ARBA" id="ARBA00022723"/>
    </source>
</evidence>
<keyword evidence="2" id="KW-0479">Metal-binding</keyword>